<keyword evidence="1" id="KW-0001">2Fe-2S</keyword>
<dbReference type="CDD" id="cd00207">
    <property type="entry name" value="fer2"/>
    <property type="match status" value="1"/>
</dbReference>
<dbReference type="InterPro" id="IPR002888">
    <property type="entry name" value="2Fe-2S-bd"/>
</dbReference>
<evidence type="ECO:0000256" key="5">
    <source>
        <dbReference type="ARBA" id="ARBA00023014"/>
    </source>
</evidence>
<evidence type="ECO:0000256" key="2">
    <source>
        <dbReference type="ARBA" id="ARBA00022723"/>
    </source>
</evidence>
<evidence type="ECO:0000313" key="7">
    <source>
        <dbReference type="EMBL" id="SHH27719.1"/>
    </source>
</evidence>
<sequence length="166" mass="17752">MKISISATINGKPVHASVEPRTSLADLLREELRLTATHLGCEQGVCGACTILIDGQPARACIALAVGLDGADIRTLEGLDQDPLMLTLKAAFHDKHGLQCGFCTPGMLISAWDLLRRKPRLSAEEIRVAISGNLCRCTGYQGIVRSIQSASEICAGKAELAREQAR</sequence>
<keyword evidence="5" id="KW-0411">Iron-sulfur</keyword>
<proteinExistence type="predicted"/>
<evidence type="ECO:0000313" key="8">
    <source>
        <dbReference type="Proteomes" id="UP000190675"/>
    </source>
</evidence>
<dbReference type="InterPro" id="IPR012675">
    <property type="entry name" value="Beta-grasp_dom_sf"/>
</dbReference>
<dbReference type="SUPFAM" id="SSF47741">
    <property type="entry name" value="CO dehydrogenase ISP C-domain like"/>
    <property type="match status" value="1"/>
</dbReference>
<evidence type="ECO:0000256" key="3">
    <source>
        <dbReference type="ARBA" id="ARBA00023002"/>
    </source>
</evidence>
<dbReference type="GO" id="GO:0046872">
    <property type="term" value="F:metal ion binding"/>
    <property type="evidence" value="ECO:0007669"/>
    <property type="project" value="UniProtKB-KW"/>
</dbReference>
<dbReference type="InterPro" id="IPR036010">
    <property type="entry name" value="2Fe-2S_ferredoxin-like_sf"/>
</dbReference>
<dbReference type="AlphaFoldDB" id="A0A1M5RNI1"/>
<organism evidence="7 8">
    <name type="scientific">Bradyrhizobium erythrophlei</name>
    <dbReference type="NCBI Taxonomy" id="1437360"/>
    <lineage>
        <taxon>Bacteria</taxon>
        <taxon>Pseudomonadati</taxon>
        <taxon>Pseudomonadota</taxon>
        <taxon>Alphaproteobacteria</taxon>
        <taxon>Hyphomicrobiales</taxon>
        <taxon>Nitrobacteraceae</taxon>
        <taxon>Bradyrhizobium</taxon>
    </lineage>
</organism>
<dbReference type="GO" id="GO:0016491">
    <property type="term" value="F:oxidoreductase activity"/>
    <property type="evidence" value="ECO:0007669"/>
    <property type="project" value="UniProtKB-KW"/>
</dbReference>
<dbReference type="GO" id="GO:0051537">
    <property type="term" value="F:2 iron, 2 sulfur cluster binding"/>
    <property type="evidence" value="ECO:0007669"/>
    <property type="project" value="UniProtKB-KW"/>
</dbReference>
<keyword evidence="2" id="KW-0479">Metal-binding</keyword>
<feature type="domain" description="2Fe-2S ferredoxin-type" evidence="6">
    <location>
        <begin position="3"/>
        <end position="79"/>
    </location>
</feature>
<dbReference type="OrthoDB" id="117063at2"/>
<dbReference type="PANTHER" id="PTHR44379">
    <property type="entry name" value="OXIDOREDUCTASE WITH IRON-SULFUR SUBUNIT"/>
    <property type="match status" value="1"/>
</dbReference>
<protein>
    <submittedName>
        <fullName evidence="7">Carbon-monoxide dehydrogenase small subunit</fullName>
    </submittedName>
</protein>
<keyword evidence="4" id="KW-0408">Iron</keyword>
<name>A0A1M5RNI1_9BRAD</name>
<dbReference type="InterPro" id="IPR006058">
    <property type="entry name" value="2Fe2S_fd_BS"/>
</dbReference>
<gene>
    <name evidence="7" type="ORF">SAMN05444169_6663</name>
</gene>
<dbReference type="InterPro" id="IPR001041">
    <property type="entry name" value="2Fe-2S_ferredoxin-type"/>
</dbReference>
<dbReference type="EMBL" id="LT670818">
    <property type="protein sequence ID" value="SHH27719.1"/>
    <property type="molecule type" value="Genomic_DNA"/>
</dbReference>
<accession>A0A1M5RNI1</accession>
<dbReference type="PROSITE" id="PS00197">
    <property type="entry name" value="2FE2S_FER_1"/>
    <property type="match status" value="1"/>
</dbReference>
<evidence type="ECO:0000256" key="4">
    <source>
        <dbReference type="ARBA" id="ARBA00023004"/>
    </source>
</evidence>
<dbReference type="InterPro" id="IPR036884">
    <property type="entry name" value="2Fe-2S-bd_dom_sf"/>
</dbReference>
<dbReference type="Pfam" id="PF00111">
    <property type="entry name" value="Fer2"/>
    <property type="match status" value="1"/>
</dbReference>
<dbReference type="PROSITE" id="PS51085">
    <property type="entry name" value="2FE2S_FER_2"/>
    <property type="match status" value="1"/>
</dbReference>
<evidence type="ECO:0000259" key="6">
    <source>
        <dbReference type="PROSITE" id="PS51085"/>
    </source>
</evidence>
<dbReference type="SUPFAM" id="SSF54292">
    <property type="entry name" value="2Fe-2S ferredoxin-like"/>
    <property type="match status" value="1"/>
</dbReference>
<dbReference type="PANTHER" id="PTHR44379:SF8">
    <property type="entry name" value="XANTHINE DEHYDROGENASE IRON-SULFUR-BINDING SUBUNIT XDHC-RELATED"/>
    <property type="match status" value="1"/>
</dbReference>
<dbReference type="Proteomes" id="UP000190675">
    <property type="component" value="Chromosome I"/>
</dbReference>
<dbReference type="Gene3D" id="3.10.20.30">
    <property type="match status" value="1"/>
</dbReference>
<reference evidence="7 8" key="1">
    <citation type="submission" date="2016-11" db="EMBL/GenBank/DDBJ databases">
        <authorList>
            <person name="Jaros S."/>
            <person name="Januszkiewicz K."/>
            <person name="Wedrychowicz H."/>
        </authorList>
    </citation>
    <scope>NUCLEOTIDE SEQUENCE [LARGE SCALE GENOMIC DNA]</scope>
    <source>
        <strain evidence="7 8">GAS242</strain>
    </source>
</reference>
<dbReference type="Gene3D" id="1.10.150.120">
    <property type="entry name" value="[2Fe-2S]-binding domain"/>
    <property type="match status" value="1"/>
</dbReference>
<dbReference type="FunFam" id="3.10.20.30:FF:000020">
    <property type="entry name" value="Xanthine dehydrogenase iron-sulfur subunit"/>
    <property type="match status" value="1"/>
</dbReference>
<dbReference type="RefSeq" id="WP_079569635.1">
    <property type="nucleotide sequence ID" value="NZ_LT670818.1"/>
</dbReference>
<dbReference type="Pfam" id="PF01799">
    <property type="entry name" value="Fer2_2"/>
    <property type="match status" value="1"/>
</dbReference>
<evidence type="ECO:0000256" key="1">
    <source>
        <dbReference type="ARBA" id="ARBA00022714"/>
    </source>
</evidence>
<dbReference type="InterPro" id="IPR051452">
    <property type="entry name" value="Diverse_Oxidoreductases"/>
</dbReference>
<keyword evidence="3" id="KW-0560">Oxidoreductase</keyword>